<dbReference type="Pfam" id="PF04408">
    <property type="entry name" value="WHD_HA2"/>
    <property type="match status" value="1"/>
</dbReference>
<dbReference type="PROSITE" id="PS51192">
    <property type="entry name" value="HELICASE_ATP_BIND_1"/>
    <property type="match status" value="1"/>
</dbReference>
<evidence type="ECO:0000256" key="10">
    <source>
        <dbReference type="ARBA" id="ARBA00061257"/>
    </source>
</evidence>
<evidence type="ECO:0000256" key="8">
    <source>
        <dbReference type="ARBA" id="ARBA00023187"/>
    </source>
</evidence>
<dbReference type="STRING" id="3775.A0A1Q3AP52"/>
<evidence type="ECO:0000256" key="9">
    <source>
        <dbReference type="ARBA" id="ARBA00047984"/>
    </source>
</evidence>
<reference evidence="16" key="1">
    <citation type="submission" date="2016-04" db="EMBL/GenBank/DDBJ databases">
        <title>Cephalotus genome sequencing.</title>
        <authorList>
            <person name="Fukushima K."/>
            <person name="Hasebe M."/>
            <person name="Fang X."/>
        </authorList>
    </citation>
    <scope>NUCLEOTIDE SEQUENCE [LARGE SCALE GENOMIC DNA]</scope>
    <source>
        <strain evidence="16">cv. St1</strain>
    </source>
</reference>
<dbReference type="GO" id="GO:0006397">
    <property type="term" value="P:mRNA processing"/>
    <property type="evidence" value="ECO:0007669"/>
    <property type="project" value="UniProtKB-KW"/>
</dbReference>
<dbReference type="GO" id="GO:0003723">
    <property type="term" value="F:RNA binding"/>
    <property type="evidence" value="ECO:0007669"/>
    <property type="project" value="TreeGrafter"/>
</dbReference>
<dbReference type="FunFam" id="3.40.50.300:FF:000594">
    <property type="entry name" value="Pre-mRNA-splicing factor ATP-dependent RNA helicase"/>
    <property type="match status" value="1"/>
</dbReference>
<dbReference type="InterPro" id="IPR027417">
    <property type="entry name" value="P-loop_NTPase"/>
</dbReference>
<dbReference type="GO" id="GO:0008380">
    <property type="term" value="P:RNA splicing"/>
    <property type="evidence" value="ECO:0007669"/>
    <property type="project" value="UniProtKB-KW"/>
</dbReference>
<evidence type="ECO:0000256" key="7">
    <source>
        <dbReference type="ARBA" id="ARBA00022840"/>
    </source>
</evidence>
<keyword evidence="3" id="KW-0747">Spliceosome</keyword>
<keyword evidence="16" id="KW-1185">Reference proteome</keyword>
<dbReference type="InterPro" id="IPR002464">
    <property type="entry name" value="DNA/RNA_helicase_DEAH_CS"/>
</dbReference>
<dbReference type="GO" id="GO:0071013">
    <property type="term" value="C:catalytic step 2 spliceosome"/>
    <property type="evidence" value="ECO:0007669"/>
    <property type="project" value="TreeGrafter"/>
</dbReference>
<feature type="domain" description="Helicase ATP-binding" evidence="13">
    <location>
        <begin position="415"/>
        <end position="578"/>
    </location>
</feature>
<dbReference type="AlphaFoldDB" id="A0A1Q3AP52"/>
<proteinExistence type="inferred from homology"/>
<dbReference type="CDD" id="cd18791">
    <property type="entry name" value="SF2_C_RHA"/>
    <property type="match status" value="1"/>
</dbReference>
<evidence type="ECO:0000259" key="13">
    <source>
        <dbReference type="PROSITE" id="PS51192"/>
    </source>
</evidence>
<comment type="caution">
    <text evidence="15">The sequence shown here is derived from an EMBL/GenBank/DDBJ whole genome shotgun (WGS) entry which is preliminary data.</text>
</comment>
<dbReference type="EMBL" id="BDDD01000034">
    <property type="protein sequence ID" value="GAV57518.1"/>
    <property type="molecule type" value="Genomic_DNA"/>
</dbReference>
<dbReference type="EC" id="3.6.4.13" evidence="1"/>
<feature type="domain" description="Helicase C-terminal" evidence="14">
    <location>
        <begin position="596"/>
        <end position="776"/>
    </location>
</feature>
<dbReference type="InterPro" id="IPR007502">
    <property type="entry name" value="Helicase-assoc_dom"/>
</dbReference>
<dbReference type="Proteomes" id="UP000187406">
    <property type="component" value="Unassembled WGS sequence"/>
</dbReference>
<dbReference type="Pfam" id="PF00270">
    <property type="entry name" value="DEAD"/>
    <property type="match status" value="1"/>
</dbReference>
<dbReference type="GO" id="GO:0016787">
    <property type="term" value="F:hydrolase activity"/>
    <property type="evidence" value="ECO:0007669"/>
    <property type="project" value="UniProtKB-KW"/>
</dbReference>
<evidence type="ECO:0000256" key="2">
    <source>
        <dbReference type="ARBA" id="ARBA00022664"/>
    </source>
</evidence>
<keyword evidence="8" id="KW-0508">mRNA splicing</keyword>
<gene>
    <name evidence="15" type="ORF">CFOL_v3_01055</name>
</gene>
<evidence type="ECO:0000256" key="6">
    <source>
        <dbReference type="ARBA" id="ARBA00022806"/>
    </source>
</evidence>
<dbReference type="Pfam" id="PF21010">
    <property type="entry name" value="HA2_C"/>
    <property type="match status" value="1"/>
</dbReference>
<keyword evidence="6 15" id="KW-0347">Helicase</keyword>
<evidence type="ECO:0000313" key="15">
    <source>
        <dbReference type="EMBL" id="GAV57518.1"/>
    </source>
</evidence>
<keyword evidence="7" id="KW-0067">ATP-binding</keyword>
<feature type="compositionally biased region" description="Basic and acidic residues" evidence="12">
    <location>
        <begin position="144"/>
        <end position="211"/>
    </location>
</feature>
<dbReference type="InterPro" id="IPR011545">
    <property type="entry name" value="DEAD/DEAH_box_helicase_dom"/>
</dbReference>
<evidence type="ECO:0000256" key="11">
    <source>
        <dbReference type="ARBA" id="ARBA00077342"/>
    </source>
</evidence>
<organism evidence="15 16">
    <name type="scientific">Cephalotus follicularis</name>
    <name type="common">Albany pitcher plant</name>
    <dbReference type="NCBI Taxonomy" id="3775"/>
    <lineage>
        <taxon>Eukaryota</taxon>
        <taxon>Viridiplantae</taxon>
        <taxon>Streptophyta</taxon>
        <taxon>Embryophyta</taxon>
        <taxon>Tracheophyta</taxon>
        <taxon>Spermatophyta</taxon>
        <taxon>Magnoliopsida</taxon>
        <taxon>eudicotyledons</taxon>
        <taxon>Gunneridae</taxon>
        <taxon>Pentapetalae</taxon>
        <taxon>rosids</taxon>
        <taxon>fabids</taxon>
        <taxon>Oxalidales</taxon>
        <taxon>Cephalotaceae</taxon>
        <taxon>Cephalotus</taxon>
    </lineage>
</organism>
<keyword evidence="5" id="KW-0378">Hydrolase</keyword>
<dbReference type="Pfam" id="PF00271">
    <property type="entry name" value="Helicase_C"/>
    <property type="match status" value="1"/>
</dbReference>
<dbReference type="FunFam" id="3.40.50.300:FF:000007">
    <property type="entry name" value="Pre-mRNA-splicing factor ATP-dependent RNA helicase"/>
    <property type="match status" value="1"/>
</dbReference>
<dbReference type="Gene3D" id="3.40.50.300">
    <property type="entry name" value="P-loop containing nucleotide triphosphate hydrolases"/>
    <property type="match status" value="2"/>
</dbReference>
<dbReference type="InParanoid" id="A0A1Q3AP52"/>
<keyword evidence="4" id="KW-0547">Nucleotide-binding</keyword>
<dbReference type="InterPro" id="IPR048333">
    <property type="entry name" value="HA2_WH"/>
</dbReference>
<name>A0A1Q3AP52_CEPFO</name>
<dbReference type="SMART" id="SM00490">
    <property type="entry name" value="HELICc"/>
    <property type="match status" value="1"/>
</dbReference>
<dbReference type="GO" id="GO:0003724">
    <property type="term" value="F:RNA helicase activity"/>
    <property type="evidence" value="ECO:0007669"/>
    <property type="project" value="UniProtKB-EC"/>
</dbReference>
<dbReference type="InterPro" id="IPR014001">
    <property type="entry name" value="Helicase_ATP-bd"/>
</dbReference>
<evidence type="ECO:0000256" key="4">
    <source>
        <dbReference type="ARBA" id="ARBA00022741"/>
    </source>
</evidence>
<dbReference type="InterPro" id="IPR011709">
    <property type="entry name" value="DEAD-box_helicase_OB_fold"/>
</dbReference>
<evidence type="ECO:0000313" key="16">
    <source>
        <dbReference type="Proteomes" id="UP000187406"/>
    </source>
</evidence>
<evidence type="ECO:0000256" key="3">
    <source>
        <dbReference type="ARBA" id="ARBA00022728"/>
    </source>
</evidence>
<dbReference type="Gene3D" id="1.20.120.1080">
    <property type="match status" value="1"/>
</dbReference>
<dbReference type="PANTHER" id="PTHR18934">
    <property type="entry name" value="ATP-DEPENDENT RNA HELICASE"/>
    <property type="match status" value="1"/>
</dbReference>
<dbReference type="InterPro" id="IPR001650">
    <property type="entry name" value="Helicase_C-like"/>
</dbReference>
<feature type="region of interest" description="Disordered" evidence="12">
    <location>
        <begin position="101"/>
        <end position="211"/>
    </location>
</feature>
<accession>A0A1Q3AP52</accession>
<dbReference type="SMART" id="SM00847">
    <property type="entry name" value="HA2"/>
    <property type="match status" value="1"/>
</dbReference>
<dbReference type="FunFam" id="1.20.120.1080:FF:000001">
    <property type="entry name" value="Pre-mRNA-splicing factor ATP-dependent RNA helicase"/>
    <property type="match status" value="1"/>
</dbReference>
<dbReference type="GO" id="GO:0005524">
    <property type="term" value="F:ATP binding"/>
    <property type="evidence" value="ECO:0007669"/>
    <property type="project" value="UniProtKB-KW"/>
</dbReference>
<dbReference type="SMART" id="SM00487">
    <property type="entry name" value="DEXDc"/>
    <property type="match status" value="1"/>
</dbReference>
<evidence type="ECO:0000256" key="1">
    <source>
        <dbReference type="ARBA" id="ARBA00012552"/>
    </source>
</evidence>
<sequence>MGDESHLKTWLSDKLISLVGYSNPVVVQYIIGISKKATSSADVLGKLSEVGLSSSRETQAFAEEIFARLPRKASVVNSYQRQEREAAILARKQKEYTLLVDDDDDHDGGVESSTLTALPRKANSHRKRFRKNIEHQEDDDEEITQAKEERRVKRRTSKDEDGSQSEEERLRDQEEREKLEQNIRKRDAAGTRKLTEPKLTHKEEEEKIRRSNALEEDDIGALRKVSRQEYLKKREQKKLEEIRDDIEDEQYLFDGVKLTEAEHRELRYKKEIYELVKKRSEEADSISEYRMPEAYDQEGGVSQEKRFAVALQRYRDSSTGDKMNPFAEQEAWEDHQIGKATLKFGAKNKKQSSDDYQFVFEDQIDFIKSSVMEGVNTDDKLLAESRDESKTKSALEKLQEERKTLPMYPYRDELLQAINGHQVLVIVGETGSGKTTQIPQYLHEAGYTKRGKIGCTQPRRVAAMSVAARVSQEMGVKLGHEVGYSIRFEDCTSEKTVIKYMTDGMLLREFLGEPDLASYSVIMVDEAHERTLSTDILFGLVKDISRFRPDLKLLISSATLDAEKFSDYFDSAPIFKIPGRRFPVEIHYTKAPEADYLDAAIVTTLQIHVTQPSGDILIFFTGQEEIETAEEILKHRTRGLGTKIAELIICPIYANLPTELQAKIFEPTPEGARKVVLATNIAETSLTIDGIKYVIDPGFCKMKSYNPRTGMESLLVTPISKASANQRAGRSGRTGPGKCFRLYTVYNYYNDLDDNTVPEIQRTNLANVVLTLKSLGIHDLLNFDFMDPPPAEALLKALELLFALSALNKLGELTKVGRRMAEFPLDPMLSKMIVASDTYKCSDEIISISAMLSVGNSIFYRPKDKQVHADNARMNFHTGNVGDHIALLKIYNSWKETNYSTQWCYENYIQVRSMKRARDIRDQLEGLLERVEIEITSNMNDFEAIKKAITSGFFPHSARLQKNGSYRTVKHPQTVHIHPSSGLAQVLPRWAVYHELVLTTKEYMRQVTELKPEWLVEIAPHYYQLKDVEDTGSKKMPRGEGRAS</sequence>
<protein>
    <recommendedName>
        <fullName evidence="1">RNA helicase</fullName>
        <ecNumber evidence="1">3.6.4.13</ecNumber>
    </recommendedName>
    <alternativeName>
        <fullName evidence="11">DEAH RNA helicase homolog PRP2</fullName>
    </alternativeName>
</protein>
<dbReference type="PROSITE" id="PS00690">
    <property type="entry name" value="DEAH_ATP_HELICASE"/>
    <property type="match status" value="1"/>
</dbReference>
<dbReference type="SUPFAM" id="SSF52540">
    <property type="entry name" value="P-loop containing nucleoside triphosphate hydrolases"/>
    <property type="match status" value="1"/>
</dbReference>
<keyword evidence="2" id="KW-0507">mRNA processing</keyword>
<evidence type="ECO:0000256" key="12">
    <source>
        <dbReference type="SAM" id="MobiDB-lite"/>
    </source>
</evidence>
<evidence type="ECO:0000256" key="5">
    <source>
        <dbReference type="ARBA" id="ARBA00022801"/>
    </source>
</evidence>
<comment type="similarity">
    <text evidence="10">Belongs to the DEAD box helicase family. DEAH subfamily. PRP2 sub-subfamily.</text>
</comment>
<dbReference type="PANTHER" id="PTHR18934:SF83">
    <property type="entry name" value="PRE-MRNA-SPLICING FACTOR ATP-DEPENDENT RNA HELICASE DHX16"/>
    <property type="match status" value="1"/>
</dbReference>
<dbReference type="Pfam" id="PF07717">
    <property type="entry name" value="OB_NTP_bind"/>
    <property type="match status" value="1"/>
</dbReference>
<comment type="catalytic activity">
    <reaction evidence="9">
        <text>ATP + H2O = ADP + phosphate + H(+)</text>
        <dbReference type="Rhea" id="RHEA:13065"/>
        <dbReference type="ChEBI" id="CHEBI:15377"/>
        <dbReference type="ChEBI" id="CHEBI:15378"/>
        <dbReference type="ChEBI" id="CHEBI:30616"/>
        <dbReference type="ChEBI" id="CHEBI:43474"/>
        <dbReference type="ChEBI" id="CHEBI:456216"/>
        <dbReference type="EC" id="3.6.4.13"/>
    </reaction>
</comment>
<dbReference type="PROSITE" id="PS51194">
    <property type="entry name" value="HELICASE_CTER"/>
    <property type="match status" value="1"/>
</dbReference>
<dbReference type="FunCoup" id="A0A1Q3AP52">
    <property type="interactions" value="2745"/>
</dbReference>
<evidence type="ECO:0000259" key="14">
    <source>
        <dbReference type="PROSITE" id="PS51194"/>
    </source>
</evidence>
<dbReference type="OrthoDB" id="10253254at2759"/>